<proteinExistence type="predicted"/>
<evidence type="ECO:0000256" key="1">
    <source>
        <dbReference type="SAM" id="MobiDB-lite"/>
    </source>
</evidence>
<dbReference type="Proteomes" id="UP000572680">
    <property type="component" value="Unassembled WGS sequence"/>
</dbReference>
<comment type="caution">
    <text evidence="2">The sequence shown here is derived from an EMBL/GenBank/DDBJ whole genome shotgun (WGS) entry which is preliminary data.</text>
</comment>
<sequence>MAVGVMAGWLLVVSLDQPGARAAQDPVPSSPATGAPGASAQRVAQVNVSRGASAGPRPTAALTRVEHVIATTRRVDGVVVTRAARMVAPARGLDRSVGKVTRSLPPGLVLLDAQGRQKAAPPATVRPALLPVWPVTGLGSGAPGSARTAFPAAGTATVVPAAPDDGPVMSRSVTGTPVRGDGMRERPSHALAFGHAVRDAAGEHCAPPECSEPMSPVRHDPVAPAHPRGALAQADLGTGWAASTPPDAPLMPRSFAGVSAGYLASLIGLVNPRIPLVVPD</sequence>
<reference evidence="2 3" key="1">
    <citation type="submission" date="2020-08" db="EMBL/GenBank/DDBJ databases">
        <title>Genomic Encyclopedia of Type Strains, Phase IV (KMG-IV): sequencing the most valuable type-strain genomes for metagenomic binning, comparative biology and taxonomic classification.</title>
        <authorList>
            <person name="Goeker M."/>
        </authorList>
    </citation>
    <scope>NUCLEOTIDE SEQUENCE [LARGE SCALE GENOMIC DNA]</scope>
    <source>
        <strain evidence="2 3">DSM 44197</strain>
    </source>
</reference>
<keyword evidence="3" id="KW-1185">Reference proteome</keyword>
<protein>
    <submittedName>
        <fullName evidence="2">Uncharacterized protein</fullName>
    </submittedName>
</protein>
<dbReference type="AlphaFoldDB" id="A0A7W3LLH7"/>
<gene>
    <name evidence="2" type="ORF">HNR61_001865</name>
</gene>
<accession>A0A7W3LLH7</accession>
<evidence type="ECO:0000313" key="3">
    <source>
        <dbReference type="Proteomes" id="UP000572680"/>
    </source>
</evidence>
<evidence type="ECO:0000313" key="2">
    <source>
        <dbReference type="EMBL" id="MBA8950252.1"/>
    </source>
</evidence>
<feature type="compositionally biased region" description="Low complexity" evidence="1">
    <location>
        <begin position="26"/>
        <end position="40"/>
    </location>
</feature>
<feature type="region of interest" description="Disordered" evidence="1">
    <location>
        <begin position="20"/>
        <end position="58"/>
    </location>
</feature>
<name>A0A7W3LLH7_ACTNM</name>
<dbReference type="EMBL" id="JACJIA010000002">
    <property type="protein sequence ID" value="MBA8950252.1"/>
    <property type="molecule type" value="Genomic_DNA"/>
</dbReference>
<feature type="region of interest" description="Disordered" evidence="1">
    <location>
        <begin position="203"/>
        <end position="225"/>
    </location>
</feature>
<organism evidence="2 3">
    <name type="scientific">Actinomadura namibiensis</name>
    <dbReference type="NCBI Taxonomy" id="182080"/>
    <lineage>
        <taxon>Bacteria</taxon>
        <taxon>Bacillati</taxon>
        <taxon>Actinomycetota</taxon>
        <taxon>Actinomycetes</taxon>
        <taxon>Streptosporangiales</taxon>
        <taxon>Thermomonosporaceae</taxon>
        <taxon>Actinomadura</taxon>
    </lineage>
</organism>